<proteinExistence type="predicted"/>
<feature type="compositionally biased region" description="Low complexity" evidence="1">
    <location>
        <begin position="1"/>
        <end position="18"/>
    </location>
</feature>
<dbReference type="OrthoDB" id="6437361at2759"/>
<name>A0A6P6Y2E0_DERPT</name>
<dbReference type="OMA" id="KFCTESA"/>
<keyword evidence="2" id="KW-1185">Reference proteome</keyword>
<organism evidence="2 3">
    <name type="scientific">Dermatophagoides pteronyssinus</name>
    <name type="common">European house dust mite</name>
    <dbReference type="NCBI Taxonomy" id="6956"/>
    <lineage>
        <taxon>Eukaryota</taxon>
        <taxon>Metazoa</taxon>
        <taxon>Ecdysozoa</taxon>
        <taxon>Arthropoda</taxon>
        <taxon>Chelicerata</taxon>
        <taxon>Arachnida</taxon>
        <taxon>Acari</taxon>
        <taxon>Acariformes</taxon>
        <taxon>Sarcoptiformes</taxon>
        <taxon>Astigmata</taxon>
        <taxon>Psoroptidia</taxon>
        <taxon>Analgoidea</taxon>
        <taxon>Pyroglyphidae</taxon>
        <taxon>Dermatophagoidinae</taxon>
        <taxon>Dermatophagoides</taxon>
    </lineage>
</organism>
<protein>
    <submittedName>
        <fullName evidence="3">Uncharacterized protein LOC113793785</fullName>
    </submittedName>
</protein>
<accession>A0A6P6Y2E0</accession>
<gene>
    <name evidence="3" type="primary">LOC113793785</name>
</gene>
<reference evidence="3" key="1">
    <citation type="submission" date="2025-08" db="UniProtKB">
        <authorList>
            <consortium name="RefSeq"/>
        </authorList>
    </citation>
    <scope>IDENTIFICATION</scope>
    <source>
        <strain evidence="3">Airmid</strain>
    </source>
</reference>
<dbReference type="InParanoid" id="A0A6P6Y2E0"/>
<dbReference type="RefSeq" id="XP_027199658.1">
    <property type="nucleotide sequence ID" value="XM_027343857.1"/>
</dbReference>
<evidence type="ECO:0000313" key="3">
    <source>
        <dbReference type="RefSeq" id="XP_027199658.1"/>
    </source>
</evidence>
<evidence type="ECO:0000256" key="1">
    <source>
        <dbReference type="SAM" id="MobiDB-lite"/>
    </source>
</evidence>
<dbReference type="Proteomes" id="UP000515146">
    <property type="component" value="Unplaced"/>
</dbReference>
<dbReference type="KEGG" id="dpte:113793785"/>
<dbReference type="AlphaFoldDB" id="A0A6P6Y2E0"/>
<sequence length="419" mass="46781">MATTSVNSPNVNNRSSHNTDTNDGEIITTLTKMQTTLDNAVKVSKNMRVDVKKSIDDQIELLKSNIIPQVKILISNVVQAQNKESAYRKRITELEISLQLKNQAESDKLENIEKMILENKEALTKISNQGSDTNKKTYAKAATINIGRQKAAPKNSYASILYLKDDEEKTKTSTDALQVARKLVCSKPAGTAIIANKLLSNGKIMIFSKDENSKANLDNLINASDEMISEEPKRQNPVILLKGVPKEIDRDDVPKIIKDCNQDIANACENEDSITVVYLKTNRKEHLVNVAIKVTPTIRRIILETLDRNVSFGFNLVYAEDASPVRQCFHCLSFGHTQTKCPVKEKNKEELPQCMHCPGKHLKANCPEKNKKVICCNCAKQPGTSNKQPENINHSPISEKCPIYKAVLTKAISKIDYGY</sequence>
<feature type="region of interest" description="Disordered" evidence="1">
    <location>
        <begin position="1"/>
        <end position="24"/>
    </location>
</feature>
<evidence type="ECO:0000313" key="2">
    <source>
        <dbReference type="Proteomes" id="UP000515146"/>
    </source>
</evidence>